<dbReference type="EMBL" id="JAECZB010000072">
    <property type="protein sequence ID" value="MBH8554419.1"/>
    <property type="molecule type" value="Genomic_DNA"/>
</dbReference>
<protein>
    <submittedName>
        <fullName evidence="9">Type II toxin-antitoxin system VapC family toxin</fullName>
    </submittedName>
</protein>
<keyword evidence="5" id="KW-0378">Hydrolase</keyword>
<proteinExistence type="inferred from homology"/>
<comment type="similarity">
    <text evidence="7">Belongs to the PINc/VapC protein family.</text>
</comment>
<dbReference type="InterPro" id="IPR050556">
    <property type="entry name" value="Type_II_TA_system_RNase"/>
</dbReference>
<evidence type="ECO:0000256" key="4">
    <source>
        <dbReference type="ARBA" id="ARBA00022723"/>
    </source>
</evidence>
<keyword evidence="2" id="KW-1277">Toxin-antitoxin system</keyword>
<keyword evidence="10" id="KW-1185">Reference proteome</keyword>
<keyword evidence="4" id="KW-0479">Metal-binding</keyword>
<evidence type="ECO:0000256" key="2">
    <source>
        <dbReference type="ARBA" id="ARBA00022649"/>
    </source>
</evidence>
<name>A0A8J7HK17_9CYAN</name>
<evidence type="ECO:0000313" key="10">
    <source>
        <dbReference type="Proteomes" id="UP000599391"/>
    </source>
</evidence>
<dbReference type="Gene3D" id="3.40.50.1010">
    <property type="entry name" value="5'-nuclease"/>
    <property type="match status" value="1"/>
</dbReference>
<evidence type="ECO:0000313" key="9">
    <source>
        <dbReference type="EMBL" id="MBH8554419.1"/>
    </source>
</evidence>
<evidence type="ECO:0000256" key="7">
    <source>
        <dbReference type="ARBA" id="ARBA00038093"/>
    </source>
</evidence>
<comment type="caution">
    <text evidence="9">The sequence shown here is derived from an EMBL/GenBank/DDBJ whole genome shotgun (WGS) entry which is preliminary data.</text>
</comment>
<dbReference type="PANTHER" id="PTHR33653">
    <property type="entry name" value="RIBONUCLEASE VAPC2"/>
    <property type="match status" value="1"/>
</dbReference>
<dbReference type="RefSeq" id="WP_214440660.1">
    <property type="nucleotide sequence ID" value="NZ_JAECZB010000072.1"/>
</dbReference>
<comment type="cofactor">
    <cofactor evidence="1">
        <name>Mg(2+)</name>
        <dbReference type="ChEBI" id="CHEBI:18420"/>
    </cofactor>
</comment>
<dbReference type="CDD" id="cd18738">
    <property type="entry name" value="PIN_VapC4-5_FitB-like"/>
    <property type="match status" value="1"/>
</dbReference>
<evidence type="ECO:0000256" key="6">
    <source>
        <dbReference type="ARBA" id="ARBA00022842"/>
    </source>
</evidence>
<keyword evidence="3" id="KW-0540">Nuclease</keyword>
<evidence type="ECO:0000259" key="8">
    <source>
        <dbReference type="Pfam" id="PF01850"/>
    </source>
</evidence>
<feature type="domain" description="PIN" evidence="8">
    <location>
        <begin position="4"/>
        <end position="111"/>
    </location>
</feature>
<gene>
    <name evidence="9" type="ORF">I8751_19015</name>
</gene>
<dbReference type="GO" id="GO:0016787">
    <property type="term" value="F:hydrolase activity"/>
    <property type="evidence" value="ECO:0007669"/>
    <property type="project" value="UniProtKB-KW"/>
</dbReference>
<reference evidence="9 10" key="1">
    <citation type="journal article" date="2021" name="Int. J. Syst. Evol. Microbiol.">
        <title>Amazonocrinis nigriterrae gen. nov., sp. nov., Atlanticothrix silvestris gen. nov., sp. nov. and Dendronalium phyllosphericum gen. nov., sp. nov., nostocacean cyanobacteria from Brazilian environments.</title>
        <authorList>
            <person name="Alvarenga D.O."/>
            <person name="Andreote A.P.D."/>
            <person name="Branco L.H.Z."/>
            <person name="Delbaje E."/>
            <person name="Cruz R.B."/>
            <person name="Varani A.M."/>
            <person name="Fiore M.F."/>
        </authorList>
    </citation>
    <scope>NUCLEOTIDE SEQUENCE [LARGE SCALE GENOMIC DNA]</scope>
    <source>
        <strain evidence="9 10">CENA357</strain>
    </source>
</reference>
<evidence type="ECO:0000256" key="1">
    <source>
        <dbReference type="ARBA" id="ARBA00001946"/>
    </source>
</evidence>
<dbReference type="GO" id="GO:0004518">
    <property type="term" value="F:nuclease activity"/>
    <property type="evidence" value="ECO:0007669"/>
    <property type="project" value="UniProtKB-KW"/>
</dbReference>
<dbReference type="Pfam" id="PF01850">
    <property type="entry name" value="PIN"/>
    <property type="match status" value="1"/>
</dbReference>
<dbReference type="GO" id="GO:0046872">
    <property type="term" value="F:metal ion binding"/>
    <property type="evidence" value="ECO:0007669"/>
    <property type="project" value="UniProtKB-KW"/>
</dbReference>
<dbReference type="InterPro" id="IPR002716">
    <property type="entry name" value="PIN_dom"/>
</dbReference>
<accession>A0A8J7HK17</accession>
<dbReference type="InterPro" id="IPR029060">
    <property type="entry name" value="PIN-like_dom_sf"/>
</dbReference>
<sequence>MKYIYDTNIFIYYLAGEPIVDSLFAEDFLNLHDILMSPIVRIELLSFSGLSEGEEQAIEDLLSQFSSVSLSQEIEDQTIELKRRHKIKLPDAIIAATALNQDAFLVTRNVRDFKGIFALKVENPFSD</sequence>
<evidence type="ECO:0000256" key="3">
    <source>
        <dbReference type="ARBA" id="ARBA00022722"/>
    </source>
</evidence>
<dbReference type="PANTHER" id="PTHR33653:SF1">
    <property type="entry name" value="RIBONUCLEASE VAPC2"/>
    <property type="match status" value="1"/>
</dbReference>
<keyword evidence="6" id="KW-0460">Magnesium</keyword>
<dbReference type="Proteomes" id="UP000599391">
    <property type="component" value="Unassembled WGS sequence"/>
</dbReference>
<dbReference type="SUPFAM" id="SSF88723">
    <property type="entry name" value="PIN domain-like"/>
    <property type="match status" value="1"/>
</dbReference>
<dbReference type="AlphaFoldDB" id="A0A8J7HK17"/>
<organism evidence="9 10">
    <name type="scientific">Atlanticothrix silvestris CENA357</name>
    <dbReference type="NCBI Taxonomy" id="1725252"/>
    <lineage>
        <taxon>Bacteria</taxon>
        <taxon>Bacillati</taxon>
        <taxon>Cyanobacteriota</taxon>
        <taxon>Cyanophyceae</taxon>
        <taxon>Nostocales</taxon>
        <taxon>Nodulariaceae</taxon>
        <taxon>Atlanticothrix</taxon>
        <taxon>Atlanticothrix silvestris</taxon>
    </lineage>
</organism>
<evidence type="ECO:0000256" key="5">
    <source>
        <dbReference type="ARBA" id="ARBA00022801"/>
    </source>
</evidence>